<dbReference type="InterPro" id="IPR016166">
    <property type="entry name" value="FAD-bd_PCMH"/>
</dbReference>
<dbReference type="GO" id="GO:0022904">
    <property type="term" value="P:respiratory electron transport chain"/>
    <property type="evidence" value="ECO:0007669"/>
    <property type="project" value="TreeGrafter"/>
</dbReference>
<comment type="similarity">
    <text evidence="2">Belongs to the FAD-binding oxidoreductase/transferase type 4 family.</text>
</comment>
<dbReference type="Pfam" id="PF02913">
    <property type="entry name" value="FAD-oxidase_C"/>
    <property type="match status" value="1"/>
</dbReference>
<dbReference type="InterPro" id="IPR006094">
    <property type="entry name" value="Oxid_FAD_bind_N"/>
</dbReference>
<name>A0A4R3RDQ9_9HYPH</name>
<dbReference type="SUPFAM" id="SSF56176">
    <property type="entry name" value="FAD-binding/transporter-associated domain-like"/>
    <property type="match status" value="1"/>
</dbReference>
<evidence type="ECO:0000313" key="8">
    <source>
        <dbReference type="Proteomes" id="UP000295507"/>
    </source>
</evidence>
<dbReference type="PROSITE" id="PS51387">
    <property type="entry name" value="FAD_PCMH"/>
    <property type="match status" value="1"/>
</dbReference>
<organism evidence="7 8">
    <name type="scientific">Rhizobium azibense</name>
    <dbReference type="NCBI Taxonomy" id="1136135"/>
    <lineage>
        <taxon>Bacteria</taxon>
        <taxon>Pseudomonadati</taxon>
        <taxon>Pseudomonadota</taxon>
        <taxon>Alphaproteobacteria</taxon>
        <taxon>Hyphomicrobiales</taxon>
        <taxon>Rhizobiaceae</taxon>
        <taxon>Rhizobium/Agrobacterium group</taxon>
        <taxon>Rhizobium</taxon>
    </lineage>
</organism>
<keyword evidence="4" id="KW-0274">FAD</keyword>
<dbReference type="PANTHER" id="PTHR43716">
    <property type="entry name" value="D-2-HYDROXYGLUTARATE DEHYDROGENASE, MITOCHONDRIAL"/>
    <property type="match status" value="1"/>
</dbReference>
<comment type="caution">
    <text evidence="7">The sequence shown here is derived from an EMBL/GenBank/DDBJ whole genome shotgun (WGS) entry which is preliminary data.</text>
</comment>
<evidence type="ECO:0000259" key="6">
    <source>
        <dbReference type="PROSITE" id="PS51387"/>
    </source>
</evidence>
<dbReference type="PANTHER" id="PTHR43716:SF1">
    <property type="entry name" value="D-2-HYDROXYGLUTARATE DEHYDROGENASE, MITOCHONDRIAL"/>
    <property type="match status" value="1"/>
</dbReference>
<dbReference type="Gene3D" id="3.30.43.10">
    <property type="entry name" value="Uridine Diphospho-n-acetylenolpyruvylglucosamine Reductase, domain 2"/>
    <property type="match status" value="1"/>
</dbReference>
<dbReference type="InterPro" id="IPR016169">
    <property type="entry name" value="FAD-bd_PCMH_sub2"/>
</dbReference>
<reference evidence="7 8" key="1">
    <citation type="submission" date="2019-03" db="EMBL/GenBank/DDBJ databases">
        <title>Genomic Encyclopedia of Type Strains, Phase IV (KMG-V): Genome sequencing to study the core and pangenomes of soil and plant-associated prokaryotes.</title>
        <authorList>
            <person name="Whitman W."/>
        </authorList>
    </citation>
    <scope>NUCLEOTIDE SEQUENCE [LARGE SCALE GENOMIC DNA]</scope>
    <source>
        <strain evidence="7 8">IE4868</strain>
    </source>
</reference>
<dbReference type="AlphaFoldDB" id="A0A4R3RDQ9"/>
<dbReference type="GO" id="GO:0016491">
    <property type="term" value="F:oxidoreductase activity"/>
    <property type="evidence" value="ECO:0007669"/>
    <property type="project" value="UniProtKB-KW"/>
</dbReference>
<dbReference type="EMBL" id="SMBK01000027">
    <property type="protein sequence ID" value="TCU31472.1"/>
    <property type="molecule type" value="Genomic_DNA"/>
</dbReference>
<accession>A0A4R3RDQ9</accession>
<proteinExistence type="inferred from homology"/>
<dbReference type="InterPro" id="IPR016167">
    <property type="entry name" value="FAD-bd_PCMH_sub1"/>
</dbReference>
<dbReference type="Gene3D" id="3.30.465.10">
    <property type="match status" value="1"/>
</dbReference>
<evidence type="ECO:0000256" key="1">
    <source>
        <dbReference type="ARBA" id="ARBA00001974"/>
    </source>
</evidence>
<dbReference type="Proteomes" id="UP000295507">
    <property type="component" value="Unassembled WGS sequence"/>
</dbReference>
<dbReference type="InterPro" id="IPR051264">
    <property type="entry name" value="FAD-oxidored/transferase_4"/>
</dbReference>
<dbReference type="Pfam" id="PF01565">
    <property type="entry name" value="FAD_binding_4"/>
    <property type="match status" value="1"/>
</dbReference>
<evidence type="ECO:0000256" key="2">
    <source>
        <dbReference type="ARBA" id="ARBA00008000"/>
    </source>
</evidence>
<evidence type="ECO:0000256" key="4">
    <source>
        <dbReference type="ARBA" id="ARBA00022827"/>
    </source>
</evidence>
<gene>
    <name evidence="7" type="ORF">EV129_12727</name>
</gene>
<dbReference type="Gene3D" id="3.30.70.2190">
    <property type="match status" value="1"/>
</dbReference>
<sequence>MLVNTLKELLGEHVVLTGERIPEKARSDASRTGQQLPKAYVRPRSVEEISKVLQLCNQHRNAVVVQGGLTGLAGGANPDNESVVIAMDLVSGVQEIDPAAGTMTVMSGTILEVAQRAAAAQGFLLPIDLGARGSCQIGGNLATNAGGVRVINHGMTRDNVLGLEVVLADGTILSSLNQMEKNNCGYDLKQLFIGSEGTLGIITRAVIKLKPLPSHHATALCALDNYDNVVMLLSQARKILTGLSTFELMWQPFFQFSCEATGVKTFEADYPFVVIIEQSCETISLEEFLAAMFDEGVIADALIAKSEAERDRFWLIREGLALADRPNPIEFDVSLPIGLLDRYVNEITCELQVIPNIHVSAFGHVADGNIHLCISAGYTDNHVNDQIANIVYKRVRQYQGSISAEHGIGILKRDYLPYSRTQEEINLMETIKRTLDPNWILNPGKIIQRLK</sequence>
<dbReference type="Gene3D" id="1.10.45.10">
    <property type="entry name" value="Vanillyl-alcohol Oxidase, Chain A, domain 4"/>
    <property type="match status" value="1"/>
</dbReference>
<evidence type="ECO:0000256" key="3">
    <source>
        <dbReference type="ARBA" id="ARBA00022630"/>
    </source>
</evidence>
<feature type="domain" description="FAD-binding PCMH-type" evidence="6">
    <location>
        <begin position="33"/>
        <end position="212"/>
    </location>
</feature>
<comment type="cofactor">
    <cofactor evidence="1">
        <name>FAD</name>
        <dbReference type="ChEBI" id="CHEBI:57692"/>
    </cofactor>
</comment>
<dbReference type="InterPro" id="IPR004113">
    <property type="entry name" value="FAD-bd_oxidored_4_C"/>
</dbReference>
<dbReference type="FunFam" id="1.10.45.10:FF:000001">
    <property type="entry name" value="D-lactate dehydrogenase mitochondrial"/>
    <property type="match status" value="1"/>
</dbReference>
<dbReference type="GO" id="GO:0071949">
    <property type="term" value="F:FAD binding"/>
    <property type="evidence" value="ECO:0007669"/>
    <property type="project" value="InterPro"/>
</dbReference>
<evidence type="ECO:0000313" key="7">
    <source>
        <dbReference type="EMBL" id="TCU31472.1"/>
    </source>
</evidence>
<dbReference type="Gene3D" id="3.30.70.2740">
    <property type="match status" value="1"/>
</dbReference>
<keyword evidence="3" id="KW-0285">Flavoprotein</keyword>
<dbReference type="InterPro" id="IPR016171">
    <property type="entry name" value="Vanillyl_alc_oxidase_C-sub2"/>
</dbReference>
<dbReference type="InterPro" id="IPR036318">
    <property type="entry name" value="FAD-bd_PCMH-like_sf"/>
</dbReference>
<keyword evidence="5" id="KW-0560">Oxidoreductase</keyword>
<dbReference type="SUPFAM" id="SSF55103">
    <property type="entry name" value="FAD-linked oxidases, C-terminal domain"/>
    <property type="match status" value="1"/>
</dbReference>
<protein>
    <submittedName>
        <fullName evidence="7">FAD/FMN-containing dehydrogenase</fullName>
    </submittedName>
</protein>
<evidence type="ECO:0000256" key="5">
    <source>
        <dbReference type="ARBA" id="ARBA00023002"/>
    </source>
</evidence>
<dbReference type="InterPro" id="IPR016164">
    <property type="entry name" value="FAD-linked_Oxase-like_C"/>
</dbReference>